<evidence type="ECO:0000313" key="2">
    <source>
        <dbReference type="Proteomes" id="UP000267096"/>
    </source>
</evidence>
<proteinExistence type="predicted"/>
<accession>A0A0M3JL56</accession>
<gene>
    <name evidence="1" type="ORF">ASIM_LOCUS8140</name>
</gene>
<evidence type="ECO:0000313" key="1">
    <source>
        <dbReference type="EMBL" id="VDK30903.1"/>
    </source>
</evidence>
<dbReference type="EMBL" id="UYRR01021246">
    <property type="protein sequence ID" value="VDK30903.1"/>
    <property type="molecule type" value="Genomic_DNA"/>
</dbReference>
<reference evidence="3" key="1">
    <citation type="submission" date="2017-02" db="UniProtKB">
        <authorList>
            <consortium name="WormBaseParasite"/>
        </authorList>
    </citation>
    <scope>IDENTIFICATION</scope>
</reference>
<reference evidence="1 2" key="2">
    <citation type="submission" date="2018-11" db="EMBL/GenBank/DDBJ databases">
        <authorList>
            <consortium name="Pathogen Informatics"/>
        </authorList>
    </citation>
    <scope>NUCLEOTIDE SEQUENCE [LARGE SCALE GENOMIC DNA]</scope>
</reference>
<dbReference type="Proteomes" id="UP000267096">
    <property type="component" value="Unassembled WGS sequence"/>
</dbReference>
<sequence length="104" mass="11093">MSGCCSNANCVHEVMPNNGVITGAAAVTSRPDCMPAMSPTDKQLFVDTNLANEEVCIRVDKQPLMAGGAPCVMTANARDAPRSFPNVSIADHTFLIHTMSCFEF</sequence>
<dbReference type="AlphaFoldDB" id="A0A0M3JL56"/>
<protein>
    <submittedName>
        <fullName evidence="1 3">Uncharacterized protein</fullName>
    </submittedName>
</protein>
<name>A0A0M3JL56_ANISI</name>
<keyword evidence="2" id="KW-1185">Reference proteome</keyword>
<evidence type="ECO:0000313" key="3">
    <source>
        <dbReference type="WBParaSite" id="ASIM_0000838301-mRNA-1"/>
    </source>
</evidence>
<dbReference type="OrthoDB" id="10584195at2759"/>
<organism evidence="3">
    <name type="scientific">Anisakis simplex</name>
    <name type="common">Herring worm</name>
    <dbReference type="NCBI Taxonomy" id="6269"/>
    <lineage>
        <taxon>Eukaryota</taxon>
        <taxon>Metazoa</taxon>
        <taxon>Ecdysozoa</taxon>
        <taxon>Nematoda</taxon>
        <taxon>Chromadorea</taxon>
        <taxon>Rhabditida</taxon>
        <taxon>Spirurina</taxon>
        <taxon>Ascaridomorpha</taxon>
        <taxon>Ascaridoidea</taxon>
        <taxon>Anisakidae</taxon>
        <taxon>Anisakis</taxon>
        <taxon>Anisakis simplex complex</taxon>
    </lineage>
</organism>
<dbReference type="WBParaSite" id="ASIM_0000838301-mRNA-1">
    <property type="protein sequence ID" value="ASIM_0000838301-mRNA-1"/>
    <property type="gene ID" value="ASIM_0000838301"/>
</dbReference>